<dbReference type="OrthoDB" id="3945378at2759"/>
<feature type="compositionally biased region" description="Low complexity" evidence="2">
    <location>
        <begin position="136"/>
        <end position="151"/>
    </location>
</feature>
<feature type="coiled-coil region" evidence="1">
    <location>
        <begin position="808"/>
        <end position="839"/>
    </location>
</feature>
<feature type="transmembrane region" description="Helical" evidence="3">
    <location>
        <begin position="315"/>
        <end position="335"/>
    </location>
</feature>
<name>Q2GY89_CHAGB</name>
<dbReference type="EMBL" id="CH408033">
    <property type="protein sequence ID" value="EAQ85812.1"/>
    <property type="molecule type" value="Genomic_DNA"/>
</dbReference>
<feature type="region of interest" description="Disordered" evidence="2">
    <location>
        <begin position="505"/>
        <end position="548"/>
    </location>
</feature>
<evidence type="ECO:0000256" key="1">
    <source>
        <dbReference type="SAM" id="Coils"/>
    </source>
</evidence>
<feature type="compositionally biased region" description="Pro residues" evidence="2">
    <location>
        <begin position="121"/>
        <end position="135"/>
    </location>
</feature>
<feature type="compositionally biased region" description="Gly residues" evidence="2">
    <location>
        <begin position="520"/>
        <end position="530"/>
    </location>
</feature>
<feature type="compositionally biased region" description="Polar residues" evidence="2">
    <location>
        <begin position="107"/>
        <end position="117"/>
    </location>
</feature>
<keyword evidence="3" id="KW-0472">Membrane</keyword>
<dbReference type="InterPro" id="IPR032801">
    <property type="entry name" value="PXL2A/B/C"/>
</dbReference>
<dbReference type="STRING" id="306901.Q2GY89"/>
<dbReference type="Pfam" id="PF13911">
    <property type="entry name" value="AhpC-TSA_2"/>
    <property type="match status" value="1"/>
</dbReference>
<sequence>MASPEAVPAAAAPKNGNDSPAKRSIERKPVAAGQPTSPPRATKPESSAPAPDTAAKLEAAAITGDDGVNPLDFEGSVETNHDLPTLETIRKIDNYTVLDRDGKSHTFRSLTANNTYARSPNPSPRLPSSPSPTPPSSASSGAATRPSSTCTPTPPPAPSLIYADPTRRLYAELGMVRTLALGARPAYMKTHLLKSSALSVVQGLKQIGKGLALKGGDGKQVGGEFLFEPVEVEGGGGGEEEDGGGVDAGWGSSRRRRGPRMVVRGRGRGGGRRRVWTGRGSRMRKGRIRLLRGAIFCSERWLRRGGHGRTGTPDLYGMGIRVSFYLLWFFVLIGERCHEHHAQVPRVVELVLAYAVFLGLAMAASGGYLFAAEVYIALLLISTTVYLLVPRHTTDLVAWIRPDLGLGTQRGRFGFIAAARCLFVLAVISLHMWFWGTGVGSESIDRNLRDQGGCCPCELPQQVGFAFGPVEMHSGGFRAMNVLLMLALLAGGVVIGAMKAGLIRRKKSRRQRRANESYIGSGGVGSGSNGGSSSSGAVSCNPSSSSGGWSGVVRYSRPWAPPSSRPFYPPPVQAFTPVSAPYPPPPTAKSGTSSSNQGSAVSQNSDSGSHPPDPLDNLTCKPPPRTPPEPPQPPAAVVAEPEATEASLPPKPRIIDNGVVTCKRSTTLHKSATLRLAQTHADLTRQLTRSLTDGGADAAFLDETETRIKKLAQPLAKFRIRSQQRGADGVLRSEEDAVGELIARAEAQVSVFETEVAGLWAEWTAAEGEVKELLKGVVSFAGVSGGGKGEGGGGIGGADGGDEGEVMVKRFREAIEREIAEAEEEVAEIGEEAVGVMKDIEKSIDEP</sequence>
<feature type="transmembrane region" description="Helical" evidence="3">
    <location>
        <begin position="413"/>
        <end position="435"/>
    </location>
</feature>
<feature type="compositionally biased region" description="Low complexity" evidence="2">
    <location>
        <begin position="635"/>
        <end position="646"/>
    </location>
</feature>
<keyword evidence="1" id="KW-0175">Coiled coil</keyword>
<feature type="region of interest" description="Disordered" evidence="2">
    <location>
        <begin position="1"/>
        <end position="79"/>
    </location>
</feature>
<feature type="compositionally biased region" description="Basic and acidic residues" evidence="2">
    <location>
        <begin position="20"/>
        <end position="29"/>
    </location>
</feature>
<keyword evidence="3" id="KW-1133">Transmembrane helix</keyword>
<feature type="region of interest" description="Disordered" evidence="2">
    <location>
        <begin position="578"/>
        <end position="652"/>
    </location>
</feature>
<gene>
    <name evidence="4" type="ORF">CHGG_07065</name>
</gene>
<feature type="compositionally biased region" description="Low complexity" evidence="2">
    <location>
        <begin position="1"/>
        <end position="13"/>
    </location>
</feature>
<dbReference type="PANTHER" id="PTHR24216">
    <property type="entry name" value="PAXILLIN-RELATED"/>
    <property type="match status" value="1"/>
</dbReference>
<dbReference type="GeneID" id="4394385"/>
<dbReference type="eggNOG" id="ENOG502SEK1">
    <property type="taxonomic scope" value="Eukaryota"/>
</dbReference>
<keyword evidence="5" id="KW-1185">Reference proteome</keyword>
<keyword evidence="3" id="KW-0812">Transmembrane</keyword>
<feature type="transmembrane region" description="Helical" evidence="3">
    <location>
        <begin position="482"/>
        <end position="503"/>
    </location>
</feature>
<evidence type="ECO:0000313" key="4">
    <source>
        <dbReference type="EMBL" id="EAQ85812.1"/>
    </source>
</evidence>
<protein>
    <submittedName>
        <fullName evidence="4">Uncharacterized protein</fullName>
    </submittedName>
</protein>
<dbReference type="InParanoid" id="Q2GY89"/>
<feature type="transmembrane region" description="Helical" evidence="3">
    <location>
        <begin position="374"/>
        <end position="392"/>
    </location>
</feature>
<feature type="compositionally biased region" description="Polar residues" evidence="2">
    <location>
        <begin position="589"/>
        <end position="608"/>
    </location>
</feature>
<dbReference type="Proteomes" id="UP000001056">
    <property type="component" value="Unassembled WGS sequence"/>
</dbReference>
<evidence type="ECO:0000313" key="5">
    <source>
        <dbReference type="Proteomes" id="UP000001056"/>
    </source>
</evidence>
<dbReference type="RefSeq" id="XP_001224721.1">
    <property type="nucleotide sequence ID" value="XM_001224720.1"/>
</dbReference>
<dbReference type="AlphaFoldDB" id="Q2GY89"/>
<feature type="compositionally biased region" description="Basic residues" evidence="2">
    <location>
        <begin position="253"/>
        <end position="277"/>
    </location>
</feature>
<feature type="region of interest" description="Disordered" evidence="2">
    <location>
        <begin position="232"/>
        <end position="277"/>
    </location>
</feature>
<feature type="transmembrane region" description="Helical" evidence="3">
    <location>
        <begin position="347"/>
        <end position="368"/>
    </location>
</feature>
<evidence type="ECO:0000256" key="2">
    <source>
        <dbReference type="SAM" id="MobiDB-lite"/>
    </source>
</evidence>
<accession>Q2GY89</accession>
<proteinExistence type="predicted"/>
<feature type="region of interest" description="Disordered" evidence="2">
    <location>
        <begin position="106"/>
        <end position="161"/>
    </location>
</feature>
<dbReference type="HOGENOM" id="CLU_336485_0_0_1"/>
<evidence type="ECO:0000256" key="3">
    <source>
        <dbReference type="SAM" id="Phobius"/>
    </source>
</evidence>
<feature type="compositionally biased region" description="Pro residues" evidence="2">
    <location>
        <begin position="621"/>
        <end position="634"/>
    </location>
</feature>
<organism evidence="4 5">
    <name type="scientific">Chaetomium globosum (strain ATCC 6205 / CBS 148.51 / DSM 1962 / NBRC 6347 / NRRL 1970)</name>
    <name type="common">Soil fungus</name>
    <dbReference type="NCBI Taxonomy" id="306901"/>
    <lineage>
        <taxon>Eukaryota</taxon>
        <taxon>Fungi</taxon>
        <taxon>Dikarya</taxon>
        <taxon>Ascomycota</taxon>
        <taxon>Pezizomycotina</taxon>
        <taxon>Sordariomycetes</taxon>
        <taxon>Sordariomycetidae</taxon>
        <taxon>Sordariales</taxon>
        <taxon>Chaetomiaceae</taxon>
        <taxon>Chaetomium</taxon>
    </lineage>
</organism>
<feature type="compositionally biased region" description="Low complexity" evidence="2">
    <location>
        <begin position="531"/>
        <end position="548"/>
    </location>
</feature>
<dbReference type="VEuPathDB" id="FungiDB:CHGG_07065"/>
<dbReference type="PANTHER" id="PTHR24216:SF65">
    <property type="entry name" value="PAXILLIN-LIKE PROTEIN 1"/>
    <property type="match status" value="1"/>
</dbReference>
<reference evidence="5" key="1">
    <citation type="journal article" date="2015" name="Genome Announc.">
        <title>Draft genome sequence of the cellulolytic fungus Chaetomium globosum.</title>
        <authorList>
            <person name="Cuomo C.A."/>
            <person name="Untereiner W.A."/>
            <person name="Ma L.-J."/>
            <person name="Grabherr M."/>
            <person name="Birren B.W."/>
        </authorList>
    </citation>
    <scope>NUCLEOTIDE SEQUENCE [LARGE SCALE GENOMIC DNA]</scope>
    <source>
        <strain evidence="5">ATCC 6205 / CBS 148.51 / DSM 1962 / NBRC 6347 / NRRL 1970</strain>
    </source>
</reference>